<reference evidence="2 3" key="2">
    <citation type="journal article" date="2019" name="G3 (Bethesda)">
        <title>Hybrid Assembly of the Genome of the Entomopathogenic Nematode Steinernema carpocapsae Identifies the X-Chromosome.</title>
        <authorList>
            <person name="Serra L."/>
            <person name="Macchietto M."/>
            <person name="Macias-Munoz A."/>
            <person name="McGill C.J."/>
            <person name="Rodriguez I.M."/>
            <person name="Rodriguez B."/>
            <person name="Murad R."/>
            <person name="Mortazavi A."/>
        </authorList>
    </citation>
    <scope>NUCLEOTIDE SEQUENCE [LARGE SCALE GENOMIC DNA]</scope>
    <source>
        <strain evidence="2 3">ALL</strain>
    </source>
</reference>
<dbReference type="Gene3D" id="1.20.120.1100">
    <property type="match status" value="1"/>
</dbReference>
<dbReference type="EMBL" id="AZBU02000008">
    <property type="protein sequence ID" value="TKR67109.1"/>
    <property type="molecule type" value="Genomic_DNA"/>
</dbReference>
<comment type="caution">
    <text evidence="2">The sequence shown here is derived from an EMBL/GenBank/DDBJ whole genome shotgun (WGS) entry which is preliminary data.</text>
</comment>
<organism evidence="2 3">
    <name type="scientific">Steinernema carpocapsae</name>
    <name type="common">Entomopathogenic nematode</name>
    <dbReference type="NCBI Taxonomy" id="34508"/>
    <lineage>
        <taxon>Eukaryota</taxon>
        <taxon>Metazoa</taxon>
        <taxon>Ecdysozoa</taxon>
        <taxon>Nematoda</taxon>
        <taxon>Chromadorea</taxon>
        <taxon>Rhabditida</taxon>
        <taxon>Tylenchina</taxon>
        <taxon>Panagrolaimomorpha</taxon>
        <taxon>Strongyloidoidea</taxon>
        <taxon>Steinernematidae</taxon>
        <taxon>Steinernema</taxon>
    </lineage>
</organism>
<dbReference type="AlphaFoldDB" id="A0A4U5MD94"/>
<evidence type="ECO:0000313" key="3">
    <source>
        <dbReference type="Proteomes" id="UP000298663"/>
    </source>
</evidence>
<accession>A0A4U5MD94</accession>
<keyword evidence="1" id="KW-0732">Signal</keyword>
<evidence type="ECO:0000256" key="1">
    <source>
        <dbReference type="SAM" id="SignalP"/>
    </source>
</evidence>
<name>A0A4U5MD94_STECR</name>
<evidence type="ECO:0000313" key="2">
    <source>
        <dbReference type="EMBL" id="TKR67109.1"/>
    </source>
</evidence>
<feature type="signal peptide" evidence="1">
    <location>
        <begin position="1"/>
        <end position="24"/>
    </location>
</feature>
<gene>
    <name evidence="2" type="ORF">L596_023311</name>
</gene>
<reference evidence="2 3" key="1">
    <citation type="journal article" date="2015" name="Genome Biol.">
        <title>Comparative genomics of Steinernema reveals deeply conserved gene regulatory networks.</title>
        <authorList>
            <person name="Dillman A.R."/>
            <person name="Macchietto M."/>
            <person name="Porter C.F."/>
            <person name="Rogers A."/>
            <person name="Williams B."/>
            <person name="Antoshechkin I."/>
            <person name="Lee M.M."/>
            <person name="Goodwin Z."/>
            <person name="Lu X."/>
            <person name="Lewis E.E."/>
            <person name="Goodrich-Blair H."/>
            <person name="Stock S.P."/>
            <person name="Adams B.J."/>
            <person name="Sternberg P.W."/>
            <person name="Mortazavi A."/>
        </authorList>
    </citation>
    <scope>NUCLEOTIDE SEQUENCE [LARGE SCALE GENOMIC DNA]</scope>
    <source>
        <strain evidence="2 3">ALL</strain>
    </source>
</reference>
<feature type="chain" id="PRO_5020665732" evidence="1">
    <location>
        <begin position="25"/>
        <end position="192"/>
    </location>
</feature>
<sequence length="192" mass="21971">MTNFDMIRQTALVILLIGFVSAKALPVLTGANGRFCKIRFLLLYTDHIPDALKVFATSLTSDDIQPLQKDSNITLEEIESTTEDLATRDDKILAKINQLSEIPRNFVINARTKFEKCNQTDLHGNFVTLYEFLLTEHQLPQEAKKEIFKAFPDVQSLFESATVKEWIKLFKNKTPQEFANVLTTQMKEPMTQ</sequence>
<dbReference type="Proteomes" id="UP000298663">
    <property type="component" value="Unassembled WGS sequence"/>
</dbReference>
<protein>
    <submittedName>
        <fullName evidence="2">Uncharacterized protein</fullName>
    </submittedName>
</protein>
<proteinExistence type="predicted"/>
<keyword evidence="3" id="KW-1185">Reference proteome</keyword>